<feature type="compositionally biased region" description="Gly residues" evidence="1">
    <location>
        <begin position="26"/>
        <end position="35"/>
    </location>
</feature>
<dbReference type="Proteomes" id="UP000319801">
    <property type="component" value="Unassembled WGS sequence"/>
</dbReference>
<feature type="compositionally biased region" description="Basic and acidic residues" evidence="1">
    <location>
        <begin position="66"/>
        <end position="79"/>
    </location>
</feature>
<accession>A0A556VC39</accession>
<evidence type="ECO:0000313" key="2">
    <source>
        <dbReference type="EMBL" id="TTJ85383.1"/>
    </source>
</evidence>
<evidence type="ECO:0000256" key="1">
    <source>
        <dbReference type="SAM" id="MobiDB-lite"/>
    </source>
</evidence>
<proteinExistence type="predicted"/>
<feature type="region of interest" description="Disordered" evidence="1">
    <location>
        <begin position="1"/>
        <end position="145"/>
    </location>
</feature>
<protein>
    <submittedName>
        <fullName evidence="2">Uncharacterized protein</fullName>
    </submittedName>
</protein>
<comment type="caution">
    <text evidence="2">The sequence shown here is derived from an EMBL/GenBank/DDBJ whole genome shotgun (WGS) entry which is preliminary data.</text>
</comment>
<sequence>MTATAERNGPGREEQLRPRGTVLARGGYGGKGYGPRGTATAERNGGYGREEGRLRPERNSPGGEEQSWRREEQSWRREGWSWGRGKGPGGEERLRPRGTATTERNGPGREEQLRPRGTATAERNGPGGEEQSWRNSPGGEETATTERKLKERNSQMYMDVLFLPLFLMGKTAAGRSDCENNDGEMRGV</sequence>
<reference evidence="2 3" key="1">
    <citation type="journal article" date="2019" name="Genome Biol. Evol.">
        <title>Whole-Genome Sequencing of the Giant Devil Catfish, Bagarius yarrelli.</title>
        <authorList>
            <person name="Jiang W."/>
            <person name="Lv Y."/>
            <person name="Cheng L."/>
            <person name="Yang K."/>
            <person name="Chao B."/>
            <person name="Wang X."/>
            <person name="Li Y."/>
            <person name="Pan X."/>
            <person name="You X."/>
            <person name="Zhang Y."/>
            <person name="Yang J."/>
            <person name="Li J."/>
            <person name="Zhang X."/>
            <person name="Liu S."/>
            <person name="Sun C."/>
            <person name="Yang J."/>
            <person name="Shi Q."/>
        </authorList>
    </citation>
    <scope>NUCLEOTIDE SEQUENCE [LARGE SCALE GENOMIC DNA]</scope>
    <source>
        <strain evidence="2">JWS20170419001</strain>
        <tissue evidence="2">Muscle</tissue>
    </source>
</reference>
<keyword evidence="3" id="KW-1185">Reference proteome</keyword>
<dbReference type="AlphaFoldDB" id="A0A556VC39"/>
<dbReference type="EMBL" id="VCAZ01000224">
    <property type="protein sequence ID" value="TTJ85383.1"/>
    <property type="molecule type" value="Genomic_DNA"/>
</dbReference>
<evidence type="ECO:0000313" key="3">
    <source>
        <dbReference type="Proteomes" id="UP000319801"/>
    </source>
</evidence>
<organism evidence="2 3">
    <name type="scientific">Bagarius yarrelli</name>
    <name type="common">Goonch</name>
    <name type="synonym">Bagrus yarrelli</name>
    <dbReference type="NCBI Taxonomy" id="175774"/>
    <lineage>
        <taxon>Eukaryota</taxon>
        <taxon>Metazoa</taxon>
        <taxon>Chordata</taxon>
        <taxon>Craniata</taxon>
        <taxon>Vertebrata</taxon>
        <taxon>Euteleostomi</taxon>
        <taxon>Actinopterygii</taxon>
        <taxon>Neopterygii</taxon>
        <taxon>Teleostei</taxon>
        <taxon>Ostariophysi</taxon>
        <taxon>Siluriformes</taxon>
        <taxon>Sisoridae</taxon>
        <taxon>Sisorinae</taxon>
        <taxon>Bagarius</taxon>
    </lineage>
</organism>
<feature type="compositionally biased region" description="Basic and acidic residues" evidence="1">
    <location>
        <begin position="48"/>
        <end position="58"/>
    </location>
</feature>
<gene>
    <name evidence="2" type="ORF">Baya_15552</name>
</gene>
<name>A0A556VC39_BAGYA</name>